<gene>
    <name evidence="6" type="primary">Dper\GL25484</name>
    <name evidence="6" type="ORF">Dper_GL25484</name>
</gene>
<dbReference type="EMBL" id="CH479255">
    <property type="protein sequence ID" value="EDW38728.1"/>
    <property type="molecule type" value="Genomic_DNA"/>
</dbReference>
<dbReference type="SMR" id="B4HBG2"/>
<evidence type="ECO:0000256" key="1">
    <source>
        <dbReference type="ARBA" id="ARBA00009312"/>
    </source>
</evidence>
<name>B4HBG2_DROPE</name>
<dbReference type="Proteomes" id="UP000008744">
    <property type="component" value="Unassembled WGS sequence"/>
</dbReference>
<evidence type="ECO:0000313" key="7">
    <source>
        <dbReference type="Proteomes" id="UP000008744"/>
    </source>
</evidence>
<evidence type="ECO:0000256" key="2">
    <source>
        <dbReference type="ARBA" id="ARBA00022980"/>
    </source>
</evidence>
<dbReference type="GO" id="GO:0005840">
    <property type="term" value="C:ribosome"/>
    <property type="evidence" value="ECO:0007669"/>
    <property type="project" value="UniProtKB-KW"/>
</dbReference>
<evidence type="ECO:0000256" key="5">
    <source>
        <dbReference type="ARBA" id="ARBA00035403"/>
    </source>
</evidence>
<dbReference type="AlphaFoldDB" id="B4HBG2"/>
<dbReference type="GO" id="GO:0003735">
    <property type="term" value="F:structural constituent of ribosome"/>
    <property type="evidence" value="ECO:0007669"/>
    <property type="project" value="InterPro"/>
</dbReference>
<keyword evidence="3" id="KW-0687">Ribonucleoprotein</keyword>
<dbReference type="Gene3D" id="1.20.5.2650">
    <property type="match status" value="1"/>
</dbReference>
<evidence type="ECO:0000313" key="6">
    <source>
        <dbReference type="EMBL" id="EDW38728.1"/>
    </source>
</evidence>
<dbReference type="InterPro" id="IPR001377">
    <property type="entry name" value="Ribosomal_eS6"/>
</dbReference>
<protein>
    <recommendedName>
        <fullName evidence="4">Small ribosomal subunit protein eS6</fullName>
    </recommendedName>
    <alternativeName>
        <fullName evidence="5">40S ribosomal protein S6</fullName>
    </alternativeName>
</protein>
<dbReference type="HOGENOM" id="CLU_2925056_0_0_1"/>
<dbReference type="GO" id="GO:0006412">
    <property type="term" value="P:translation"/>
    <property type="evidence" value="ECO:0007669"/>
    <property type="project" value="InterPro"/>
</dbReference>
<proteinExistence type="inferred from homology"/>
<dbReference type="eggNOG" id="KOG1646">
    <property type="taxonomic scope" value="Eukaryota"/>
</dbReference>
<evidence type="ECO:0000256" key="4">
    <source>
        <dbReference type="ARBA" id="ARBA00035278"/>
    </source>
</evidence>
<keyword evidence="2" id="KW-0689">Ribosomal protein</keyword>
<dbReference type="STRING" id="7234.B4HBG2"/>
<sequence>MRRLGPKRASKIHKLYNLSKGNDVRRFVAHRPLPAKDNKKATFKAPNFKNNNLSSLQIFKA</sequence>
<keyword evidence="7" id="KW-1185">Reference proteome</keyword>
<reference evidence="6 7" key="1">
    <citation type="journal article" date="2007" name="Nature">
        <title>Evolution of genes and genomes on the Drosophila phylogeny.</title>
        <authorList>
            <consortium name="Drosophila 12 Genomes Consortium"/>
            <person name="Clark A.G."/>
            <person name="Eisen M.B."/>
            <person name="Smith D.R."/>
            <person name="Bergman C.M."/>
            <person name="Oliver B."/>
            <person name="Markow T.A."/>
            <person name="Kaufman T.C."/>
            <person name="Kellis M."/>
            <person name="Gelbart W."/>
            <person name="Iyer V.N."/>
            <person name="Pollard D.A."/>
            <person name="Sackton T.B."/>
            <person name="Larracuente A.M."/>
            <person name="Singh N.D."/>
            <person name="Abad J.P."/>
            <person name="Abt D.N."/>
            <person name="Adryan B."/>
            <person name="Aguade M."/>
            <person name="Akashi H."/>
            <person name="Anderson W.W."/>
            <person name="Aquadro C.F."/>
            <person name="Ardell D.H."/>
            <person name="Arguello R."/>
            <person name="Artieri C.G."/>
            <person name="Barbash D.A."/>
            <person name="Barker D."/>
            <person name="Barsanti P."/>
            <person name="Batterham P."/>
            <person name="Batzoglou S."/>
            <person name="Begun D."/>
            <person name="Bhutkar A."/>
            <person name="Blanco E."/>
            <person name="Bosak S.A."/>
            <person name="Bradley R.K."/>
            <person name="Brand A.D."/>
            <person name="Brent M.R."/>
            <person name="Brooks A.N."/>
            <person name="Brown R.H."/>
            <person name="Butlin R.K."/>
            <person name="Caggese C."/>
            <person name="Calvi B.R."/>
            <person name="Bernardo de Carvalho A."/>
            <person name="Caspi A."/>
            <person name="Castrezana S."/>
            <person name="Celniker S.E."/>
            <person name="Chang J.L."/>
            <person name="Chapple C."/>
            <person name="Chatterji S."/>
            <person name="Chinwalla A."/>
            <person name="Civetta A."/>
            <person name="Clifton S.W."/>
            <person name="Comeron J.M."/>
            <person name="Costello J.C."/>
            <person name="Coyne J.A."/>
            <person name="Daub J."/>
            <person name="David R.G."/>
            <person name="Delcher A.L."/>
            <person name="Delehaunty K."/>
            <person name="Do C.B."/>
            <person name="Ebling H."/>
            <person name="Edwards K."/>
            <person name="Eickbush T."/>
            <person name="Evans J.D."/>
            <person name="Filipski A."/>
            <person name="Findeiss S."/>
            <person name="Freyhult E."/>
            <person name="Fulton L."/>
            <person name="Fulton R."/>
            <person name="Garcia A.C."/>
            <person name="Gardiner A."/>
            <person name="Garfield D.A."/>
            <person name="Garvin B.E."/>
            <person name="Gibson G."/>
            <person name="Gilbert D."/>
            <person name="Gnerre S."/>
            <person name="Godfrey J."/>
            <person name="Good R."/>
            <person name="Gotea V."/>
            <person name="Gravely B."/>
            <person name="Greenberg A.J."/>
            <person name="Griffiths-Jones S."/>
            <person name="Gross S."/>
            <person name="Guigo R."/>
            <person name="Gustafson E.A."/>
            <person name="Haerty W."/>
            <person name="Hahn M.W."/>
            <person name="Halligan D.L."/>
            <person name="Halpern A.L."/>
            <person name="Halter G.M."/>
            <person name="Han M.V."/>
            <person name="Heger A."/>
            <person name="Hillier L."/>
            <person name="Hinrichs A.S."/>
            <person name="Holmes I."/>
            <person name="Hoskins R.A."/>
            <person name="Hubisz M.J."/>
            <person name="Hultmark D."/>
            <person name="Huntley M.A."/>
            <person name="Jaffe D.B."/>
            <person name="Jagadeeshan S."/>
            <person name="Jeck W.R."/>
            <person name="Johnson J."/>
            <person name="Jones C.D."/>
            <person name="Jordan W.C."/>
            <person name="Karpen G.H."/>
            <person name="Kataoka E."/>
            <person name="Keightley P.D."/>
            <person name="Kheradpour P."/>
            <person name="Kirkness E.F."/>
            <person name="Koerich L.B."/>
            <person name="Kristiansen K."/>
            <person name="Kudrna D."/>
            <person name="Kulathinal R.J."/>
            <person name="Kumar S."/>
            <person name="Kwok R."/>
            <person name="Lander E."/>
            <person name="Langley C.H."/>
            <person name="Lapoint R."/>
            <person name="Lazzaro B.P."/>
            <person name="Lee S.J."/>
            <person name="Levesque L."/>
            <person name="Li R."/>
            <person name="Lin C.F."/>
            <person name="Lin M.F."/>
            <person name="Lindblad-Toh K."/>
            <person name="Llopart A."/>
            <person name="Long M."/>
            <person name="Low L."/>
            <person name="Lozovsky E."/>
            <person name="Lu J."/>
            <person name="Luo M."/>
            <person name="Machado C.A."/>
            <person name="Makalowski W."/>
            <person name="Marzo M."/>
            <person name="Matsuda M."/>
            <person name="Matzkin L."/>
            <person name="McAllister B."/>
            <person name="McBride C.S."/>
            <person name="McKernan B."/>
            <person name="McKernan K."/>
            <person name="Mendez-Lago M."/>
            <person name="Minx P."/>
            <person name="Mollenhauer M.U."/>
            <person name="Montooth K."/>
            <person name="Mount S.M."/>
            <person name="Mu X."/>
            <person name="Myers E."/>
            <person name="Negre B."/>
            <person name="Newfeld S."/>
            <person name="Nielsen R."/>
            <person name="Noor M.A."/>
            <person name="O'Grady P."/>
            <person name="Pachter L."/>
            <person name="Papaceit M."/>
            <person name="Parisi M.J."/>
            <person name="Parisi M."/>
            <person name="Parts L."/>
            <person name="Pedersen J.S."/>
            <person name="Pesole G."/>
            <person name="Phillippy A.M."/>
            <person name="Ponting C.P."/>
            <person name="Pop M."/>
            <person name="Porcelli D."/>
            <person name="Powell J.R."/>
            <person name="Prohaska S."/>
            <person name="Pruitt K."/>
            <person name="Puig M."/>
            <person name="Quesneville H."/>
            <person name="Ram K.R."/>
            <person name="Rand D."/>
            <person name="Rasmussen M.D."/>
            <person name="Reed L.K."/>
            <person name="Reenan R."/>
            <person name="Reily A."/>
            <person name="Remington K.A."/>
            <person name="Rieger T.T."/>
            <person name="Ritchie M.G."/>
            <person name="Robin C."/>
            <person name="Rogers Y.H."/>
            <person name="Rohde C."/>
            <person name="Rozas J."/>
            <person name="Rubenfield M.J."/>
            <person name="Ruiz A."/>
            <person name="Russo S."/>
            <person name="Salzberg S.L."/>
            <person name="Sanchez-Gracia A."/>
            <person name="Saranga D.J."/>
            <person name="Sato H."/>
            <person name="Schaeffer S.W."/>
            <person name="Schatz M.C."/>
            <person name="Schlenke T."/>
            <person name="Schwartz R."/>
            <person name="Segarra C."/>
            <person name="Singh R.S."/>
            <person name="Sirot L."/>
            <person name="Sirota M."/>
            <person name="Sisneros N.B."/>
            <person name="Smith C.D."/>
            <person name="Smith T.F."/>
            <person name="Spieth J."/>
            <person name="Stage D.E."/>
            <person name="Stark A."/>
            <person name="Stephan W."/>
            <person name="Strausberg R.L."/>
            <person name="Strempel S."/>
            <person name="Sturgill D."/>
            <person name="Sutton G."/>
            <person name="Sutton G.G."/>
            <person name="Tao W."/>
            <person name="Teichmann S."/>
            <person name="Tobari Y.N."/>
            <person name="Tomimura Y."/>
            <person name="Tsolas J.M."/>
            <person name="Valente V.L."/>
            <person name="Venter E."/>
            <person name="Venter J.C."/>
            <person name="Vicario S."/>
            <person name="Vieira F.G."/>
            <person name="Vilella A.J."/>
            <person name="Villasante A."/>
            <person name="Walenz B."/>
            <person name="Wang J."/>
            <person name="Wasserman M."/>
            <person name="Watts T."/>
            <person name="Wilson D."/>
            <person name="Wilson R.K."/>
            <person name="Wing R.A."/>
            <person name="Wolfner M.F."/>
            <person name="Wong A."/>
            <person name="Wong G.K."/>
            <person name="Wu C.I."/>
            <person name="Wu G."/>
            <person name="Yamamoto D."/>
            <person name="Yang H.P."/>
            <person name="Yang S.P."/>
            <person name="Yorke J.A."/>
            <person name="Yoshida K."/>
            <person name="Zdobnov E."/>
            <person name="Zhang P."/>
            <person name="Zhang Y."/>
            <person name="Zimin A.V."/>
            <person name="Baldwin J."/>
            <person name="Abdouelleil A."/>
            <person name="Abdulkadir J."/>
            <person name="Abebe A."/>
            <person name="Abera B."/>
            <person name="Abreu J."/>
            <person name="Acer S.C."/>
            <person name="Aftuck L."/>
            <person name="Alexander A."/>
            <person name="An P."/>
            <person name="Anderson E."/>
            <person name="Anderson S."/>
            <person name="Arachi H."/>
            <person name="Azer M."/>
            <person name="Bachantsang P."/>
            <person name="Barry A."/>
            <person name="Bayul T."/>
            <person name="Berlin A."/>
            <person name="Bessette D."/>
            <person name="Bloom T."/>
            <person name="Blye J."/>
            <person name="Boguslavskiy L."/>
            <person name="Bonnet C."/>
            <person name="Boukhgalter B."/>
            <person name="Bourzgui I."/>
            <person name="Brown A."/>
            <person name="Cahill P."/>
            <person name="Channer S."/>
            <person name="Cheshatsang Y."/>
            <person name="Chuda L."/>
            <person name="Citroen M."/>
            <person name="Collymore A."/>
            <person name="Cooke P."/>
            <person name="Costello M."/>
            <person name="D'Aco K."/>
            <person name="Daza R."/>
            <person name="De Haan G."/>
            <person name="DeGray S."/>
            <person name="DeMaso C."/>
            <person name="Dhargay N."/>
            <person name="Dooley K."/>
            <person name="Dooley E."/>
            <person name="Doricent M."/>
            <person name="Dorje P."/>
            <person name="Dorjee K."/>
            <person name="Dupes A."/>
            <person name="Elong R."/>
            <person name="Falk J."/>
            <person name="Farina A."/>
            <person name="Faro S."/>
            <person name="Ferguson D."/>
            <person name="Fisher S."/>
            <person name="Foley C.D."/>
            <person name="Franke A."/>
            <person name="Friedrich D."/>
            <person name="Gadbois L."/>
            <person name="Gearin G."/>
            <person name="Gearin C.R."/>
            <person name="Giannoukos G."/>
            <person name="Goode T."/>
            <person name="Graham J."/>
            <person name="Grandbois E."/>
            <person name="Grewal S."/>
            <person name="Gyaltsen K."/>
            <person name="Hafez N."/>
            <person name="Hagos B."/>
            <person name="Hall J."/>
            <person name="Henson C."/>
            <person name="Hollinger A."/>
            <person name="Honan T."/>
            <person name="Huard M.D."/>
            <person name="Hughes L."/>
            <person name="Hurhula B."/>
            <person name="Husby M.E."/>
            <person name="Kamat A."/>
            <person name="Kanga B."/>
            <person name="Kashin S."/>
            <person name="Khazanovich D."/>
            <person name="Kisner P."/>
            <person name="Lance K."/>
            <person name="Lara M."/>
            <person name="Lee W."/>
            <person name="Lennon N."/>
            <person name="Letendre F."/>
            <person name="LeVine R."/>
            <person name="Lipovsky A."/>
            <person name="Liu X."/>
            <person name="Liu J."/>
            <person name="Liu S."/>
            <person name="Lokyitsang T."/>
            <person name="Lokyitsang Y."/>
            <person name="Lubonja R."/>
            <person name="Lui A."/>
            <person name="MacDonald P."/>
            <person name="Magnisalis V."/>
            <person name="Maru K."/>
            <person name="Matthews C."/>
            <person name="McCusker W."/>
            <person name="McDonough S."/>
            <person name="Mehta T."/>
            <person name="Meldrim J."/>
            <person name="Meneus L."/>
            <person name="Mihai O."/>
            <person name="Mihalev A."/>
            <person name="Mihova T."/>
            <person name="Mittelman R."/>
            <person name="Mlenga V."/>
            <person name="Montmayeur A."/>
            <person name="Mulrain L."/>
            <person name="Navidi A."/>
            <person name="Naylor J."/>
            <person name="Negash T."/>
            <person name="Nguyen T."/>
            <person name="Nguyen N."/>
            <person name="Nicol R."/>
            <person name="Norbu C."/>
            <person name="Norbu N."/>
            <person name="Novod N."/>
            <person name="O'Neill B."/>
            <person name="Osman S."/>
            <person name="Markiewicz E."/>
            <person name="Oyono O.L."/>
            <person name="Patti C."/>
            <person name="Phunkhang P."/>
            <person name="Pierre F."/>
            <person name="Priest M."/>
            <person name="Raghuraman S."/>
            <person name="Rege F."/>
            <person name="Reyes R."/>
            <person name="Rise C."/>
            <person name="Rogov P."/>
            <person name="Ross K."/>
            <person name="Ryan E."/>
            <person name="Settipalli S."/>
            <person name="Shea T."/>
            <person name="Sherpa N."/>
            <person name="Shi L."/>
            <person name="Shih D."/>
            <person name="Sparrow T."/>
            <person name="Spaulding J."/>
            <person name="Stalker J."/>
            <person name="Stange-Thomann N."/>
            <person name="Stavropoulos S."/>
            <person name="Stone C."/>
            <person name="Strader C."/>
            <person name="Tesfaye S."/>
            <person name="Thomson T."/>
            <person name="Thoulutsang Y."/>
            <person name="Thoulutsang D."/>
            <person name="Topham K."/>
            <person name="Topping I."/>
            <person name="Tsamla T."/>
            <person name="Vassiliev H."/>
            <person name="Vo A."/>
            <person name="Wangchuk T."/>
            <person name="Wangdi T."/>
            <person name="Weiand M."/>
            <person name="Wilkinson J."/>
            <person name="Wilson A."/>
            <person name="Yadav S."/>
            <person name="Young G."/>
            <person name="Yu Q."/>
            <person name="Zembek L."/>
            <person name="Zhong D."/>
            <person name="Zimmer A."/>
            <person name="Zwirko Z."/>
            <person name="Jaffe D.B."/>
            <person name="Alvarez P."/>
            <person name="Brockman W."/>
            <person name="Butler J."/>
            <person name="Chin C."/>
            <person name="Gnerre S."/>
            <person name="Grabherr M."/>
            <person name="Kleber M."/>
            <person name="Mauceli E."/>
            <person name="MacCallum I."/>
        </authorList>
    </citation>
    <scope>NUCLEOTIDE SEQUENCE [LARGE SCALE GENOMIC DNA]</scope>
    <source>
        <strain evidence="7">MSH-3 / Tucson 14011-0111.49</strain>
    </source>
</reference>
<evidence type="ECO:0000256" key="3">
    <source>
        <dbReference type="ARBA" id="ARBA00023274"/>
    </source>
</evidence>
<organism evidence="7">
    <name type="scientific">Drosophila persimilis</name>
    <name type="common">Fruit fly</name>
    <dbReference type="NCBI Taxonomy" id="7234"/>
    <lineage>
        <taxon>Eukaryota</taxon>
        <taxon>Metazoa</taxon>
        <taxon>Ecdysozoa</taxon>
        <taxon>Arthropoda</taxon>
        <taxon>Hexapoda</taxon>
        <taxon>Insecta</taxon>
        <taxon>Pterygota</taxon>
        <taxon>Neoptera</taxon>
        <taxon>Endopterygota</taxon>
        <taxon>Diptera</taxon>
        <taxon>Brachycera</taxon>
        <taxon>Muscomorpha</taxon>
        <taxon>Ephydroidea</taxon>
        <taxon>Drosophilidae</taxon>
        <taxon>Drosophila</taxon>
        <taxon>Sophophora</taxon>
    </lineage>
</organism>
<dbReference type="PANTHER" id="PTHR11502">
    <property type="entry name" value="40S RIBOSOMAL PROTEIN S6"/>
    <property type="match status" value="1"/>
</dbReference>
<comment type="similarity">
    <text evidence="1">Belongs to the eukaryotic ribosomal protein eS6 family.</text>
</comment>
<dbReference type="OMA" id="KIHKLYN"/>
<accession>B4HBG2</accession>
<dbReference type="GO" id="GO:1990904">
    <property type="term" value="C:ribonucleoprotein complex"/>
    <property type="evidence" value="ECO:0007669"/>
    <property type="project" value="UniProtKB-KW"/>
</dbReference>